<evidence type="ECO:0000313" key="4">
    <source>
        <dbReference type="Proteomes" id="UP000255283"/>
    </source>
</evidence>
<dbReference type="Proteomes" id="UP000255283">
    <property type="component" value="Unassembled WGS sequence"/>
</dbReference>
<name>A0AAQ1UJA5_9BACT</name>
<sequence>MKKIYYLMLLLVAAVSFTSCNDDTDNPYERTSQLKVLRSSVLFDSKGGTGFVKFEAPSAITATLNSSWATATVQGDSVRVVATANEAYEGRASVLTVRCGEDSVQLTVQQLGMVVSINVDSSIVVGDEASKVGYRISTSNKVTFTSSADWLTGTATNDSLFVNYGKNATGSIRTGVLHYQCGNLKDSIVVTQGALADITNKQYLLGGKNYFKEGNPLIAYVAKIVDKKGKLFLEIPSFNWSIPVTFNASTLSISLTSGNLIGRLKIKETDAYVFMLMFNHQDLKSTIVLDNSATMTGAFNVIPEVGTMCLFEGSKGSTGATFDTMLFSGFKTDKLSTEDYIGNIIGLIDPLLQEYTPTAAKASQAPKHILRASEANGNDWKIIR</sequence>
<feature type="domain" description="BACON" evidence="2">
    <location>
        <begin position="65"/>
        <end position="110"/>
    </location>
</feature>
<organism evidence="3 4">
    <name type="scientific">Segatella buccae</name>
    <dbReference type="NCBI Taxonomy" id="28126"/>
    <lineage>
        <taxon>Bacteria</taxon>
        <taxon>Pseudomonadati</taxon>
        <taxon>Bacteroidota</taxon>
        <taxon>Bacteroidia</taxon>
        <taxon>Bacteroidales</taxon>
        <taxon>Prevotellaceae</taxon>
        <taxon>Segatella</taxon>
    </lineage>
</organism>
<reference evidence="3 4" key="1">
    <citation type="submission" date="2018-06" db="EMBL/GenBank/DDBJ databases">
        <authorList>
            <consortium name="Pathogen Informatics"/>
            <person name="Doyle S."/>
        </authorList>
    </citation>
    <scope>NUCLEOTIDE SEQUENCE [LARGE SCALE GENOMIC DNA]</scope>
    <source>
        <strain evidence="3 4">NCTC13063</strain>
    </source>
</reference>
<feature type="signal peptide" evidence="1">
    <location>
        <begin position="1"/>
        <end position="21"/>
    </location>
</feature>
<evidence type="ECO:0000313" key="3">
    <source>
        <dbReference type="EMBL" id="SUB80451.1"/>
    </source>
</evidence>
<evidence type="ECO:0000256" key="1">
    <source>
        <dbReference type="SAM" id="SignalP"/>
    </source>
</evidence>
<accession>A0AAQ1UJA5</accession>
<dbReference type="RefSeq" id="WP_004341274.1">
    <property type="nucleotide sequence ID" value="NZ_CAUUQQ010000014.1"/>
</dbReference>
<keyword evidence="1" id="KW-0732">Signal</keyword>
<protein>
    <submittedName>
        <fullName evidence="3">Bacteroidetes-Associated Carbohydrate-binding Often N-terminal</fullName>
    </submittedName>
</protein>
<gene>
    <name evidence="3" type="ORF">NCTC13063_01736</name>
</gene>
<dbReference type="Pfam" id="PF13004">
    <property type="entry name" value="BACON"/>
    <property type="match status" value="1"/>
</dbReference>
<dbReference type="CDD" id="cd14948">
    <property type="entry name" value="BACON"/>
    <property type="match status" value="1"/>
</dbReference>
<proteinExistence type="predicted"/>
<dbReference type="InterPro" id="IPR013783">
    <property type="entry name" value="Ig-like_fold"/>
</dbReference>
<comment type="caution">
    <text evidence="3">The sequence shown here is derived from an EMBL/GenBank/DDBJ whole genome shotgun (WGS) entry which is preliminary data.</text>
</comment>
<dbReference type="InterPro" id="IPR024361">
    <property type="entry name" value="BACON"/>
</dbReference>
<evidence type="ECO:0000259" key="2">
    <source>
        <dbReference type="Pfam" id="PF13004"/>
    </source>
</evidence>
<feature type="chain" id="PRO_5042855810" evidence="1">
    <location>
        <begin position="22"/>
        <end position="384"/>
    </location>
</feature>
<dbReference type="PROSITE" id="PS51257">
    <property type="entry name" value="PROKAR_LIPOPROTEIN"/>
    <property type="match status" value="1"/>
</dbReference>
<dbReference type="Gene3D" id="2.60.40.10">
    <property type="entry name" value="Immunoglobulins"/>
    <property type="match status" value="1"/>
</dbReference>
<dbReference type="EMBL" id="UGTJ01000001">
    <property type="protein sequence ID" value="SUB80451.1"/>
    <property type="molecule type" value="Genomic_DNA"/>
</dbReference>
<dbReference type="AlphaFoldDB" id="A0AAQ1UJA5"/>